<evidence type="ECO:0000313" key="1">
    <source>
        <dbReference type="EMBL" id="GIJ25282.1"/>
    </source>
</evidence>
<proteinExistence type="predicted"/>
<dbReference type="EMBL" id="BOPC01000007">
    <property type="protein sequence ID" value="GIJ25282.1"/>
    <property type="molecule type" value="Genomic_DNA"/>
</dbReference>
<comment type="caution">
    <text evidence="1">The sequence shown here is derived from an EMBL/GenBank/DDBJ whole genome shotgun (WGS) entry which is preliminary data.</text>
</comment>
<gene>
    <name evidence="1" type="ORF">Vqi01_04440</name>
</gene>
<sequence>MVIASGAGRHRRSPTTRRPEGVRLADVLSTADHLDRSIPERQDIEEAVRRLLGAGLVDVTDGWFRITPDGERLWRSRPSAGLATMVDTVQGVLTRRYAPGTAEWHLDESEHAAAVQEYFVRSIPMPRRSPEGHSGRS</sequence>
<organism evidence="1 2">
    <name type="scientific">Micromonospora qiuiae</name>
    <dbReference type="NCBI Taxonomy" id="502268"/>
    <lineage>
        <taxon>Bacteria</taxon>
        <taxon>Bacillati</taxon>
        <taxon>Actinomycetota</taxon>
        <taxon>Actinomycetes</taxon>
        <taxon>Micromonosporales</taxon>
        <taxon>Micromonosporaceae</taxon>
        <taxon>Micromonospora</taxon>
    </lineage>
</organism>
<reference evidence="1 2" key="1">
    <citation type="submission" date="2021-01" db="EMBL/GenBank/DDBJ databases">
        <title>Whole genome shotgun sequence of Verrucosispora qiuiae NBRC 106684.</title>
        <authorList>
            <person name="Komaki H."/>
            <person name="Tamura T."/>
        </authorList>
    </citation>
    <scope>NUCLEOTIDE SEQUENCE [LARGE SCALE GENOMIC DNA]</scope>
    <source>
        <strain evidence="1 2">NBRC 106684</strain>
    </source>
</reference>
<protein>
    <submittedName>
        <fullName evidence="1">Uncharacterized protein</fullName>
    </submittedName>
</protein>
<dbReference type="Proteomes" id="UP000653076">
    <property type="component" value="Unassembled WGS sequence"/>
</dbReference>
<evidence type="ECO:0000313" key="2">
    <source>
        <dbReference type="Proteomes" id="UP000653076"/>
    </source>
</evidence>
<accession>A0ABQ4J542</accession>
<name>A0ABQ4J542_9ACTN</name>
<keyword evidence="2" id="KW-1185">Reference proteome</keyword>